<protein>
    <submittedName>
        <fullName evidence="1">Uncharacterized protein</fullName>
    </submittedName>
</protein>
<dbReference type="EMBL" id="JAWCUI010000003">
    <property type="protein sequence ID" value="KAL1902835.1"/>
    <property type="molecule type" value="Genomic_DNA"/>
</dbReference>
<accession>A0ABR3ZRX6</accession>
<comment type="caution">
    <text evidence="1">The sequence shown here is derived from an EMBL/GenBank/DDBJ whole genome shotgun (WGS) entry which is preliminary data.</text>
</comment>
<reference evidence="1 2" key="1">
    <citation type="journal article" date="2024" name="IMA Fungus">
        <title>IMA Genome - F19 : A genome assembly and annotation guide to empower mycologists, including annotated draft genome sequences of Ceratocystis pirilliformis, Diaporthe australafricana, Fusarium ophioides, Paecilomyces lecythidis, and Sporothrix stenoceras.</title>
        <authorList>
            <person name="Aylward J."/>
            <person name="Wilson A.M."/>
            <person name="Visagie C.M."/>
            <person name="Spraker J."/>
            <person name="Barnes I."/>
            <person name="Buitendag C."/>
            <person name="Ceriani C."/>
            <person name="Del Mar Angel L."/>
            <person name="du Plessis D."/>
            <person name="Fuchs T."/>
            <person name="Gasser K."/>
            <person name="Kramer D."/>
            <person name="Li W."/>
            <person name="Munsamy K."/>
            <person name="Piso A."/>
            <person name="Price J.L."/>
            <person name="Sonnekus B."/>
            <person name="Thomas C."/>
            <person name="van der Nest A."/>
            <person name="van Dijk A."/>
            <person name="van Heerden A."/>
            <person name="van Vuuren N."/>
            <person name="Yilmaz N."/>
            <person name="Duong T.A."/>
            <person name="van der Merwe N.A."/>
            <person name="Wingfield M.J."/>
            <person name="Wingfield B.D."/>
        </authorList>
    </citation>
    <scope>NUCLEOTIDE SEQUENCE [LARGE SCALE GENOMIC DNA]</scope>
    <source>
        <strain evidence="1 2">CMW 5346</strain>
    </source>
</reference>
<proteinExistence type="predicted"/>
<gene>
    <name evidence="1" type="ORF">Sste5346_000746</name>
</gene>
<keyword evidence="2" id="KW-1185">Reference proteome</keyword>
<organism evidence="1 2">
    <name type="scientific">Sporothrix stenoceras</name>
    <dbReference type="NCBI Taxonomy" id="5173"/>
    <lineage>
        <taxon>Eukaryota</taxon>
        <taxon>Fungi</taxon>
        <taxon>Dikarya</taxon>
        <taxon>Ascomycota</taxon>
        <taxon>Pezizomycotina</taxon>
        <taxon>Sordariomycetes</taxon>
        <taxon>Sordariomycetidae</taxon>
        <taxon>Ophiostomatales</taxon>
        <taxon>Ophiostomataceae</taxon>
        <taxon>Sporothrix</taxon>
    </lineage>
</organism>
<evidence type="ECO:0000313" key="1">
    <source>
        <dbReference type="EMBL" id="KAL1902835.1"/>
    </source>
</evidence>
<name>A0ABR3ZRX6_9PEZI</name>
<dbReference type="Proteomes" id="UP001583186">
    <property type="component" value="Unassembled WGS sequence"/>
</dbReference>
<sequence length="276" mass="31604">MVLPLDQIQQILLKNEGKTIYQCRAVYLLLNDISRATVKAFKTHKWPAPKPSKNPKANTTHAAHALVYNTVMQQEVKKVTLQRDNNRCAITDRLDDNLRVVRIFGITADHGPEWAMTALEELLALWPKETAKTWIEACRNKLLTVSAANMLTMHPDLYKVWKEGWIGLKPLPPPQEAGEEENANIIQIEVHWLRRNLTKPSNLIISNDMDADNVLCTMDGYYNDNYFISGDVITIQADNPKHLPSRTLLELQWTFSRMAAISGLDSEYWKKQKAEK</sequence>
<evidence type="ECO:0000313" key="2">
    <source>
        <dbReference type="Proteomes" id="UP001583186"/>
    </source>
</evidence>